<dbReference type="Pfam" id="PF25907">
    <property type="entry name" value="DUF7962"/>
    <property type="match status" value="1"/>
</dbReference>
<dbReference type="InterPro" id="IPR058268">
    <property type="entry name" value="DUF7962"/>
</dbReference>
<accession>A0A8H5F2B9</accession>
<dbReference type="SUPFAM" id="SSF47616">
    <property type="entry name" value="GST C-terminal domain-like"/>
    <property type="match status" value="1"/>
</dbReference>
<name>A0A8H5F2B9_9AGAR</name>
<evidence type="ECO:0000313" key="3">
    <source>
        <dbReference type="Proteomes" id="UP000567179"/>
    </source>
</evidence>
<dbReference type="Proteomes" id="UP000567179">
    <property type="component" value="Unassembled WGS sequence"/>
</dbReference>
<comment type="caution">
    <text evidence="2">The sequence shown here is derived from an EMBL/GenBank/DDBJ whole genome shotgun (WGS) entry which is preliminary data.</text>
</comment>
<feature type="domain" description="GST C-terminal" evidence="1">
    <location>
        <begin position="1"/>
        <end position="109"/>
    </location>
</feature>
<dbReference type="Gene3D" id="1.20.1050.10">
    <property type="match status" value="1"/>
</dbReference>
<sequence length="204" mass="22222">MWYRGAPVNIEAETAAAPLRASVLSSHLTLVEEQLADGREYLFGTTGPSLADSTLQAFFSWARPMRNANDVFNSKHFPLTNKWLDRVTLHIGGLKASQPKPEVLSVAGAAAEILNGPHEPYDIIGFDECEAERLIVKKGNAVKVAPEETGRNQPVVGTLVALNREELVLEVKSKLQTNGVARVHFPRLGFSVTPAPMNIEPTAE</sequence>
<evidence type="ECO:0000259" key="1">
    <source>
        <dbReference type="PROSITE" id="PS50405"/>
    </source>
</evidence>
<proteinExistence type="predicted"/>
<dbReference type="EMBL" id="JAACJJ010000028">
    <property type="protein sequence ID" value="KAF5321044.1"/>
    <property type="molecule type" value="Genomic_DNA"/>
</dbReference>
<dbReference type="OrthoDB" id="202840at2759"/>
<protein>
    <recommendedName>
        <fullName evidence="1">GST C-terminal domain-containing protein</fullName>
    </recommendedName>
</protein>
<dbReference type="Gene3D" id="3.40.30.110">
    <property type="match status" value="1"/>
</dbReference>
<reference evidence="2 3" key="1">
    <citation type="journal article" date="2020" name="ISME J.">
        <title>Uncovering the hidden diversity of litter-decomposition mechanisms in mushroom-forming fungi.</title>
        <authorList>
            <person name="Floudas D."/>
            <person name="Bentzer J."/>
            <person name="Ahren D."/>
            <person name="Johansson T."/>
            <person name="Persson P."/>
            <person name="Tunlid A."/>
        </authorList>
    </citation>
    <scope>NUCLEOTIDE SEQUENCE [LARGE SCALE GENOMIC DNA]</scope>
    <source>
        <strain evidence="2 3">CBS 101986</strain>
    </source>
</reference>
<keyword evidence="3" id="KW-1185">Reference proteome</keyword>
<evidence type="ECO:0000313" key="2">
    <source>
        <dbReference type="EMBL" id="KAF5321044.1"/>
    </source>
</evidence>
<dbReference type="PROSITE" id="PS50405">
    <property type="entry name" value="GST_CTER"/>
    <property type="match status" value="1"/>
</dbReference>
<organism evidence="2 3">
    <name type="scientific">Psilocybe cf. subviscida</name>
    <dbReference type="NCBI Taxonomy" id="2480587"/>
    <lineage>
        <taxon>Eukaryota</taxon>
        <taxon>Fungi</taxon>
        <taxon>Dikarya</taxon>
        <taxon>Basidiomycota</taxon>
        <taxon>Agaricomycotina</taxon>
        <taxon>Agaricomycetes</taxon>
        <taxon>Agaricomycetidae</taxon>
        <taxon>Agaricales</taxon>
        <taxon>Agaricineae</taxon>
        <taxon>Strophariaceae</taxon>
        <taxon>Psilocybe</taxon>
    </lineage>
</organism>
<dbReference type="AlphaFoldDB" id="A0A8H5F2B9"/>
<gene>
    <name evidence="2" type="ORF">D9619_000279</name>
</gene>
<dbReference type="InterPro" id="IPR036282">
    <property type="entry name" value="Glutathione-S-Trfase_C_sf"/>
</dbReference>
<dbReference type="InterPro" id="IPR010987">
    <property type="entry name" value="Glutathione-S-Trfase_C-like"/>
</dbReference>